<feature type="transmembrane region" description="Helical" evidence="8">
    <location>
        <begin position="198"/>
        <end position="218"/>
    </location>
</feature>
<dbReference type="GO" id="GO:0005886">
    <property type="term" value="C:plasma membrane"/>
    <property type="evidence" value="ECO:0007669"/>
    <property type="project" value="UniProtKB-SubCell"/>
</dbReference>
<dbReference type="Gene3D" id="1.20.1720.10">
    <property type="entry name" value="Multidrug resistance protein D"/>
    <property type="match status" value="1"/>
</dbReference>
<gene>
    <name evidence="10" type="ORF">DFP97_116102</name>
</gene>
<keyword evidence="11" id="KW-1185">Reference proteome</keyword>
<keyword evidence="6 8" id="KW-0472">Membrane</keyword>
<feature type="transmembrane region" description="Helical" evidence="8">
    <location>
        <begin position="224"/>
        <end position="245"/>
    </location>
</feature>
<evidence type="ECO:0000313" key="10">
    <source>
        <dbReference type="EMBL" id="RCW42540.1"/>
    </source>
</evidence>
<keyword evidence="2" id="KW-0813">Transport</keyword>
<dbReference type="InterPro" id="IPR011701">
    <property type="entry name" value="MFS"/>
</dbReference>
<dbReference type="PROSITE" id="PS00216">
    <property type="entry name" value="SUGAR_TRANSPORT_1"/>
    <property type="match status" value="1"/>
</dbReference>
<dbReference type="RefSeq" id="WP_114382742.1">
    <property type="nucleotide sequence ID" value="NZ_QPJD01000016.1"/>
</dbReference>
<feature type="transmembrane region" description="Helical" evidence="8">
    <location>
        <begin position="46"/>
        <end position="65"/>
    </location>
</feature>
<dbReference type="PANTHER" id="PTHR23501">
    <property type="entry name" value="MAJOR FACILITATOR SUPERFAMILY"/>
    <property type="match status" value="1"/>
</dbReference>
<evidence type="ECO:0000256" key="2">
    <source>
        <dbReference type="ARBA" id="ARBA00022448"/>
    </source>
</evidence>
<evidence type="ECO:0000256" key="5">
    <source>
        <dbReference type="ARBA" id="ARBA00022989"/>
    </source>
</evidence>
<feature type="transmembrane region" description="Helical" evidence="8">
    <location>
        <begin position="77"/>
        <end position="96"/>
    </location>
</feature>
<dbReference type="OrthoDB" id="9816041at2"/>
<dbReference type="PANTHER" id="PTHR23501:SF197">
    <property type="entry name" value="COMD"/>
    <property type="match status" value="1"/>
</dbReference>
<keyword evidence="3" id="KW-1003">Cell membrane</keyword>
<feature type="transmembrane region" description="Helical" evidence="8">
    <location>
        <begin position="332"/>
        <end position="351"/>
    </location>
</feature>
<evidence type="ECO:0000256" key="8">
    <source>
        <dbReference type="SAM" id="Phobius"/>
    </source>
</evidence>
<organism evidence="10 11">
    <name type="scientific">Paenibacillus prosopidis</name>
    <dbReference type="NCBI Taxonomy" id="630520"/>
    <lineage>
        <taxon>Bacteria</taxon>
        <taxon>Bacillati</taxon>
        <taxon>Bacillota</taxon>
        <taxon>Bacilli</taxon>
        <taxon>Bacillales</taxon>
        <taxon>Paenibacillaceae</taxon>
        <taxon>Paenibacillus</taxon>
    </lineage>
</organism>
<feature type="domain" description="Major facilitator superfamily (MFS) profile" evidence="9">
    <location>
        <begin position="12"/>
        <end position="516"/>
    </location>
</feature>
<feature type="region of interest" description="Disordered" evidence="7">
    <location>
        <begin position="520"/>
        <end position="539"/>
    </location>
</feature>
<dbReference type="GO" id="GO:0022857">
    <property type="term" value="F:transmembrane transporter activity"/>
    <property type="evidence" value="ECO:0007669"/>
    <property type="project" value="InterPro"/>
</dbReference>
<dbReference type="FunFam" id="1.20.1720.10:FF:000004">
    <property type="entry name" value="EmrB/QacA family drug resistance transporter"/>
    <property type="match status" value="1"/>
</dbReference>
<feature type="transmembrane region" description="Helical" evidence="8">
    <location>
        <begin position="300"/>
        <end position="320"/>
    </location>
</feature>
<evidence type="ECO:0000313" key="11">
    <source>
        <dbReference type="Proteomes" id="UP000252415"/>
    </source>
</evidence>
<feature type="transmembrane region" description="Helical" evidence="8">
    <location>
        <begin position="12"/>
        <end position="34"/>
    </location>
</feature>
<dbReference type="SUPFAM" id="SSF103473">
    <property type="entry name" value="MFS general substrate transporter"/>
    <property type="match status" value="1"/>
</dbReference>
<evidence type="ECO:0000259" key="9">
    <source>
        <dbReference type="PROSITE" id="PS50850"/>
    </source>
</evidence>
<dbReference type="Proteomes" id="UP000252415">
    <property type="component" value="Unassembled WGS sequence"/>
</dbReference>
<dbReference type="InterPro" id="IPR036259">
    <property type="entry name" value="MFS_trans_sf"/>
</dbReference>
<dbReference type="InterPro" id="IPR004638">
    <property type="entry name" value="EmrB-like"/>
</dbReference>
<feature type="transmembrane region" description="Helical" evidence="8">
    <location>
        <begin position="489"/>
        <end position="511"/>
    </location>
</feature>
<feature type="transmembrane region" description="Helical" evidence="8">
    <location>
        <begin position="102"/>
        <end position="123"/>
    </location>
</feature>
<feature type="transmembrane region" description="Helical" evidence="8">
    <location>
        <begin position="266"/>
        <end position="288"/>
    </location>
</feature>
<keyword evidence="5 8" id="KW-1133">Transmembrane helix</keyword>
<sequence>MEHLDSRKKTTIMIAVIAAMLFAALNQTIVSTALPRIIERLGGMEYYSWVFTVYMLTSSITTILVGKLSDIYGRKPFILTGIGLFLVGSFLCGTSHDIVQLIMYRGIQGLGGGMIMSTAFSAVGDLFSPRERGRWTGIMSGAFGLSSLFGPTLGGYIVDHTEWHWVFWVFLPFGFIAFFMILFMFPKTERKTGETVDYLGSLFLTLTMVPMLLAFSWAGSKYDWGSGTILLLFGGAMVALILFIFTELKVKSPVLPMHLFRNSIFTVSNLAGFLLGAGMFGAIMYMPWFIQGVMGTSASLSGFITMPMMLSMVVASAVCGQLTTKTGKYKGFALFGTLTMGAGMYLLSFMSTDTTTFTVIINMIITGLGLGMAMPVFTLTVQNAVDTKMLGVATSSSQLFRTLGGTIGVSVMSTILSHTLISKMTADKNAADGLQVIPAADATLLKELNDPQILLDPGKLEQMRSRLSEGGQPMFDQLVMFMREALSGALSSVFLTGAVILIAGFILTWFIKAIPLRTSQKRPASTEPDESGPKRLAHE</sequence>
<proteinExistence type="predicted"/>
<comment type="subcellular location">
    <subcellularLocation>
        <location evidence="1">Cell membrane</location>
        <topology evidence="1">Multi-pass membrane protein</topology>
    </subcellularLocation>
</comment>
<feature type="transmembrane region" description="Helical" evidence="8">
    <location>
        <begin position="357"/>
        <end position="379"/>
    </location>
</feature>
<protein>
    <submittedName>
        <fullName evidence="10">EmrB/QacA subfamily drug resistance transporter</fullName>
    </submittedName>
</protein>
<evidence type="ECO:0000256" key="4">
    <source>
        <dbReference type="ARBA" id="ARBA00022692"/>
    </source>
</evidence>
<accession>A0A368VLZ9</accession>
<keyword evidence="4 8" id="KW-0812">Transmembrane</keyword>
<dbReference type="NCBIfam" id="TIGR00711">
    <property type="entry name" value="efflux_EmrB"/>
    <property type="match status" value="1"/>
</dbReference>
<dbReference type="InterPro" id="IPR020846">
    <property type="entry name" value="MFS_dom"/>
</dbReference>
<comment type="caution">
    <text evidence="10">The sequence shown here is derived from an EMBL/GenBank/DDBJ whole genome shotgun (WGS) entry which is preliminary data.</text>
</comment>
<evidence type="ECO:0000256" key="3">
    <source>
        <dbReference type="ARBA" id="ARBA00022475"/>
    </source>
</evidence>
<feature type="transmembrane region" description="Helical" evidence="8">
    <location>
        <begin position="399"/>
        <end position="421"/>
    </location>
</feature>
<dbReference type="Gene3D" id="1.20.1250.20">
    <property type="entry name" value="MFS general substrate transporter like domains"/>
    <property type="match status" value="1"/>
</dbReference>
<name>A0A368VLZ9_9BACL</name>
<dbReference type="EMBL" id="QPJD01000016">
    <property type="protein sequence ID" value="RCW42540.1"/>
    <property type="molecule type" value="Genomic_DNA"/>
</dbReference>
<dbReference type="Pfam" id="PF07690">
    <property type="entry name" value="MFS_1"/>
    <property type="match status" value="1"/>
</dbReference>
<evidence type="ECO:0000256" key="7">
    <source>
        <dbReference type="SAM" id="MobiDB-lite"/>
    </source>
</evidence>
<dbReference type="PROSITE" id="PS50850">
    <property type="entry name" value="MFS"/>
    <property type="match status" value="1"/>
</dbReference>
<reference evidence="10 11" key="1">
    <citation type="submission" date="2018-07" db="EMBL/GenBank/DDBJ databases">
        <title>Genomic Encyclopedia of Type Strains, Phase III (KMG-III): the genomes of soil and plant-associated and newly described type strains.</title>
        <authorList>
            <person name="Whitman W."/>
        </authorList>
    </citation>
    <scope>NUCLEOTIDE SEQUENCE [LARGE SCALE GENOMIC DNA]</scope>
    <source>
        <strain evidence="10 11">CECT 7506</strain>
    </source>
</reference>
<dbReference type="InterPro" id="IPR005829">
    <property type="entry name" value="Sugar_transporter_CS"/>
</dbReference>
<evidence type="ECO:0000256" key="1">
    <source>
        <dbReference type="ARBA" id="ARBA00004651"/>
    </source>
</evidence>
<dbReference type="CDD" id="cd17502">
    <property type="entry name" value="MFS_Azr1_MDR_like"/>
    <property type="match status" value="1"/>
</dbReference>
<dbReference type="AlphaFoldDB" id="A0A368VLZ9"/>
<evidence type="ECO:0000256" key="6">
    <source>
        <dbReference type="ARBA" id="ARBA00023136"/>
    </source>
</evidence>
<feature type="transmembrane region" description="Helical" evidence="8">
    <location>
        <begin position="163"/>
        <end position="186"/>
    </location>
</feature>
<feature type="transmembrane region" description="Helical" evidence="8">
    <location>
        <begin position="135"/>
        <end position="157"/>
    </location>
</feature>